<organism evidence="2 3">
    <name type="scientific">Bordetella hinzii OH87 BAL007II</name>
    <dbReference type="NCBI Taxonomy" id="1331262"/>
    <lineage>
        <taxon>Bacteria</taxon>
        <taxon>Pseudomonadati</taxon>
        <taxon>Pseudomonadota</taxon>
        <taxon>Betaproteobacteria</taxon>
        <taxon>Burkholderiales</taxon>
        <taxon>Alcaligenaceae</taxon>
        <taxon>Bordetella</taxon>
    </lineage>
</organism>
<comment type="caution">
    <text evidence="2">The sequence shown here is derived from an EMBL/GenBank/DDBJ whole genome shotgun (WGS) entry which is preliminary data.</text>
</comment>
<dbReference type="EMBL" id="JHEM01000002">
    <property type="protein sequence ID" value="KCB26007.1"/>
    <property type="molecule type" value="Genomic_DNA"/>
</dbReference>
<protein>
    <submittedName>
        <fullName evidence="2">Uncharacterized protein</fullName>
    </submittedName>
</protein>
<feature type="region of interest" description="Disordered" evidence="1">
    <location>
        <begin position="1"/>
        <end position="47"/>
    </location>
</feature>
<keyword evidence="3" id="KW-1185">Reference proteome</keyword>
<sequence>MATLRQPGPPAFEASHIGLAEGTRQRFQGKGSVNGLIRAQPRRITLS</sequence>
<evidence type="ECO:0000313" key="3">
    <source>
        <dbReference type="Proteomes" id="UP000025748"/>
    </source>
</evidence>
<proteinExistence type="predicted"/>
<evidence type="ECO:0000313" key="2">
    <source>
        <dbReference type="EMBL" id="KCB26007.1"/>
    </source>
</evidence>
<gene>
    <name evidence="2" type="ORF">L544_3489</name>
</gene>
<accession>A0ABR4R5Q2</accession>
<reference evidence="2 3" key="1">
    <citation type="submission" date="2014-03" db="EMBL/GenBank/DDBJ databases">
        <title>Genome sequence of Bordetella hinzii.</title>
        <authorList>
            <person name="Register K."/>
            <person name="Harvill E."/>
            <person name="Goodfield L.L."/>
            <person name="Ivanov Y.V."/>
            <person name="Meyer J.A."/>
            <person name="Muse S.J."/>
            <person name="Jacobs N."/>
            <person name="Bendor L."/>
            <person name="Smallridge W.E."/>
            <person name="Brinkac L.M."/>
            <person name="Sanka R."/>
            <person name="Kim M."/>
            <person name="Losada L."/>
        </authorList>
    </citation>
    <scope>NUCLEOTIDE SEQUENCE [LARGE SCALE GENOMIC DNA]</scope>
    <source>
        <strain evidence="2 3">OH87 BAL007II</strain>
    </source>
</reference>
<name>A0ABR4R5Q2_9BORD</name>
<dbReference type="Proteomes" id="UP000025748">
    <property type="component" value="Unassembled WGS sequence"/>
</dbReference>
<evidence type="ECO:0000256" key="1">
    <source>
        <dbReference type="SAM" id="MobiDB-lite"/>
    </source>
</evidence>